<evidence type="ECO:0000313" key="2">
    <source>
        <dbReference type="WBParaSite" id="PDA_v2.g31254.t1"/>
    </source>
</evidence>
<dbReference type="WBParaSite" id="PDA_v2.g31254.t1">
    <property type="protein sequence ID" value="PDA_v2.g31254.t1"/>
    <property type="gene ID" value="PDA_v2.g31254"/>
</dbReference>
<protein>
    <submittedName>
        <fullName evidence="2">Uncharacterized protein</fullName>
    </submittedName>
</protein>
<dbReference type="AlphaFoldDB" id="A0A914QI19"/>
<keyword evidence="1" id="KW-1185">Reference proteome</keyword>
<sequence>MMLLVPFSAATSNILEDDDNKTAIGIDDDALTAVGIDDETNTAMCIDNGMFLYMLRPDCVIVQFLKWTSFQELEDYTIIYNPTLSATV</sequence>
<dbReference type="Proteomes" id="UP000887578">
    <property type="component" value="Unplaced"/>
</dbReference>
<evidence type="ECO:0000313" key="1">
    <source>
        <dbReference type="Proteomes" id="UP000887578"/>
    </source>
</evidence>
<accession>A0A914QI19</accession>
<name>A0A914QI19_9BILA</name>
<reference evidence="2" key="1">
    <citation type="submission" date="2022-11" db="UniProtKB">
        <authorList>
            <consortium name="WormBaseParasite"/>
        </authorList>
    </citation>
    <scope>IDENTIFICATION</scope>
</reference>
<proteinExistence type="predicted"/>
<organism evidence="1 2">
    <name type="scientific">Panagrolaimus davidi</name>
    <dbReference type="NCBI Taxonomy" id="227884"/>
    <lineage>
        <taxon>Eukaryota</taxon>
        <taxon>Metazoa</taxon>
        <taxon>Ecdysozoa</taxon>
        <taxon>Nematoda</taxon>
        <taxon>Chromadorea</taxon>
        <taxon>Rhabditida</taxon>
        <taxon>Tylenchina</taxon>
        <taxon>Panagrolaimomorpha</taxon>
        <taxon>Panagrolaimoidea</taxon>
        <taxon>Panagrolaimidae</taxon>
        <taxon>Panagrolaimus</taxon>
    </lineage>
</organism>